<evidence type="ECO:0000259" key="1">
    <source>
        <dbReference type="Pfam" id="PF01548"/>
    </source>
</evidence>
<gene>
    <name evidence="2" type="ORF">MBAV_000402</name>
</gene>
<dbReference type="PANTHER" id="PTHR33055">
    <property type="entry name" value="TRANSPOSASE FOR INSERTION SEQUENCE ELEMENT IS1111A"/>
    <property type="match status" value="1"/>
</dbReference>
<dbReference type="Pfam" id="PF01548">
    <property type="entry name" value="DEDD_Tnp_IS110"/>
    <property type="match status" value="1"/>
</dbReference>
<name>A0A0F3GZK0_9BACT</name>
<sequence length="306" mass="34783">MHMEALLKSCAGLDVHKKVVVCTVLKECEDGKLVKDTREYATFRHNLKKLASWLKKEEVETAVMESTGIYWRTVYDVLEEEELKVIVVNAQHVKKVPGRKTDVSDSQWLAELSRCGLLRASFIPPRDMRQLRLLTRYRRKLSEILAGEKNRLQKVLEDGGVRLSSVVSDIDGVSAGRMIDALIEGIEPLDKIAELALGRLRKKQSELRLSLDGQLSDRHRLLLKTIKGHVEWLHITIADIDDQVVAAMKPYLTEWKLLQTIPGVNEISAAMLLTEIGNRHECIWQAVTEYAHGQEYALAITKVQEK</sequence>
<comment type="caution">
    <text evidence="2">The sequence shown here is derived from an EMBL/GenBank/DDBJ whole genome shotgun (WGS) entry which is preliminary data.</text>
</comment>
<keyword evidence="3" id="KW-1185">Reference proteome</keyword>
<protein>
    <submittedName>
        <fullName evidence="2">Transposase IS116/IS110/IS902 family protein</fullName>
    </submittedName>
</protein>
<organism evidence="2 3">
    <name type="scientific">Candidatus Magnetobacterium bavaricum</name>
    <dbReference type="NCBI Taxonomy" id="29290"/>
    <lineage>
        <taxon>Bacteria</taxon>
        <taxon>Pseudomonadati</taxon>
        <taxon>Nitrospirota</taxon>
        <taxon>Thermodesulfovibrionia</taxon>
        <taxon>Thermodesulfovibrionales</taxon>
        <taxon>Candidatus Magnetobacteriaceae</taxon>
        <taxon>Candidatus Magnetobacterium</taxon>
    </lineage>
</organism>
<reference evidence="2 3" key="1">
    <citation type="submission" date="2015-02" db="EMBL/GenBank/DDBJ databases">
        <title>Single-cell genomics of uncultivated deep-branching MTB reveals a conserved set of magnetosome genes.</title>
        <authorList>
            <person name="Kolinko S."/>
            <person name="Richter M."/>
            <person name="Glockner F.O."/>
            <person name="Brachmann A."/>
            <person name="Schuler D."/>
        </authorList>
    </citation>
    <scope>NUCLEOTIDE SEQUENCE [LARGE SCALE GENOMIC DNA]</scope>
    <source>
        <strain evidence="2">TM-1</strain>
    </source>
</reference>
<dbReference type="EMBL" id="LACI01000190">
    <property type="protein sequence ID" value="KJU87394.1"/>
    <property type="molecule type" value="Genomic_DNA"/>
</dbReference>
<accession>A0A0F3GZK0</accession>
<dbReference type="AlphaFoldDB" id="A0A0F3GZK0"/>
<dbReference type="InterPro" id="IPR047650">
    <property type="entry name" value="Transpos_IS110"/>
</dbReference>
<dbReference type="GO" id="GO:0004803">
    <property type="term" value="F:transposase activity"/>
    <property type="evidence" value="ECO:0007669"/>
    <property type="project" value="InterPro"/>
</dbReference>
<proteinExistence type="predicted"/>
<evidence type="ECO:0000313" key="2">
    <source>
        <dbReference type="EMBL" id="KJU87394.1"/>
    </source>
</evidence>
<feature type="domain" description="Transposase IS110-like N-terminal" evidence="1">
    <location>
        <begin position="11"/>
        <end position="157"/>
    </location>
</feature>
<dbReference type="GO" id="GO:0003677">
    <property type="term" value="F:DNA binding"/>
    <property type="evidence" value="ECO:0007669"/>
    <property type="project" value="InterPro"/>
</dbReference>
<feature type="non-terminal residue" evidence="2">
    <location>
        <position position="306"/>
    </location>
</feature>
<dbReference type="Proteomes" id="UP000033423">
    <property type="component" value="Unassembled WGS sequence"/>
</dbReference>
<evidence type="ECO:0000313" key="3">
    <source>
        <dbReference type="Proteomes" id="UP000033423"/>
    </source>
</evidence>
<dbReference type="NCBIfam" id="NF033542">
    <property type="entry name" value="transpos_IS110"/>
    <property type="match status" value="1"/>
</dbReference>
<dbReference type="PANTHER" id="PTHR33055:SF15">
    <property type="entry name" value="TRANSPOSASE-RELATED"/>
    <property type="match status" value="1"/>
</dbReference>
<dbReference type="InterPro" id="IPR002525">
    <property type="entry name" value="Transp_IS110-like_N"/>
</dbReference>
<dbReference type="GO" id="GO:0006313">
    <property type="term" value="P:DNA transposition"/>
    <property type="evidence" value="ECO:0007669"/>
    <property type="project" value="InterPro"/>
</dbReference>